<feature type="compositionally biased region" description="Polar residues" evidence="12">
    <location>
        <begin position="1163"/>
        <end position="1173"/>
    </location>
</feature>
<gene>
    <name evidence="16" type="ORF">KUF71_024093</name>
</gene>
<dbReference type="Gene3D" id="2.60.40.60">
    <property type="entry name" value="Cadherins"/>
    <property type="match status" value="5"/>
</dbReference>
<feature type="domain" description="Cadherin" evidence="15">
    <location>
        <begin position="375"/>
        <end position="491"/>
    </location>
</feature>
<dbReference type="PANTHER" id="PTHR24027">
    <property type="entry name" value="CADHERIN-23"/>
    <property type="match status" value="1"/>
</dbReference>
<dbReference type="InterPro" id="IPR020894">
    <property type="entry name" value="Cadherin_CS"/>
</dbReference>
<feature type="compositionally biased region" description="Basic residues" evidence="12">
    <location>
        <begin position="1206"/>
        <end position="1215"/>
    </location>
</feature>
<evidence type="ECO:0000256" key="11">
    <source>
        <dbReference type="PROSITE-ProRule" id="PRU00043"/>
    </source>
</evidence>
<reference evidence="16" key="2">
    <citation type="journal article" date="2023" name="BMC Genomics">
        <title>Pest status, molecular evolution, and epigenetic factors derived from the genome assembly of Frankliniella fusca, a thysanopteran phytovirus vector.</title>
        <authorList>
            <person name="Catto M.A."/>
            <person name="Labadie P.E."/>
            <person name="Jacobson A.L."/>
            <person name="Kennedy G.G."/>
            <person name="Srinivasan R."/>
            <person name="Hunt B.G."/>
        </authorList>
    </citation>
    <scope>NUCLEOTIDE SEQUENCE</scope>
    <source>
        <strain evidence="16">PL_HMW_Pooled</strain>
    </source>
</reference>
<feature type="domain" description="Cadherin" evidence="15">
    <location>
        <begin position="258"/>
        <end position="374"/>
    </location>
</feature>
<feature type="region of interest" description="Disordered" evidence="12">
    <location>
        <begin position="1401"/>
        <end position="1660"/>
    </location>
</feature>
<protein>
    <submittedName>
        <fullName evidence="16">Cadherin-86C</fullName>
    </submittedName>
</protein>
<feature type="compositionally biased region" description="Acidic residues" evidence="12">
    <location>
        <begin position="1337"/>
        <end position="1351"/>
    </location>
</feature>
<dbReference type="PANTHER" id="PTHR24027:SF422">
    <property type="entry name" value="CADHERIN DOMAIN-CONTAINING PROTEIN"/>
    <property type="match status" value="1"/>
</dbReference>
<dbReference type="GO" id="GO:0044331">
    <property type="term" value="P:cell-cell adhesion mediated by cadherin"/>
    <property type="evidence" value="ECO:0007669"/>
    <property type="project" value="TreeGrafter"/>
</dbReference>
<keyword evidence="2" id="KW-1003">Cell membrane</keyword>
<feature type="compositionally biased region" description="Basic and acidic residues" evidence="12">
    <location>
        <begin position="1610"/>
        <end position="1660"/>
    </location>
</feature>
<dbReference type="InterPro" id="IPR039808">
    <property type="entry name" value="Cadherin"/>
</dbReference>
<keyword evidence="17" id="KW-1185">Reference proteome</keyword>
<evidence type="ECO:0000259" key="15">
    <source>
        <dbReference type="PROSITE" id="PS50268"/>
    </source>
</evidence>
<evidence type="ECO:0000256" key="3">
    <source>
        <dbReference type="ARBA" id="ARBA00022692"/>
    </source>
</evidence>
<dbReference type="GO" id="GO:0000902">
    <property type="term" value="P:cell morphogenesis"/>
    <property type="evidence" value="ECO:0007669"/>
    <property type="project" value="TreeGrafter"/>
</dbReference>
<keyword evidence="8 13" id="KW-1133">Transmembrane helix</keyword>
<evidence type="ECO:0000256" key="10">
    <source>
        <dbReference type="ARBA" id="ARBA00059331"/>
    </source>
</evidence>
<evidence type="ECO:0000256" key="8">
    <source>
        <dbReference type="ARBA" id="ARBA00022989"/>
    </source>
</evidence>
<keyword evidence="5" id="KW-0677">Repeat</keyword>
<dbReference type="Proteomes" id="UP001219518">
    <property type="component" value="Unassembled WGS sequence"/>
</dbReference>
<reference evidence="16" key="1">
    <citation type="submission" date="2021-07" db="EMBL/GenBank/DDBJ databases">
        <authorList>
            <person name="Catto M.A."/>
            <person name="Jacobson A."/>
            <person name="Kennedy G."/>
            <person name="Labadie P."/>
            <person name="Hunt B.G."/>
            <person name="Srinivasan R."/>
        </authorList>
    </citation>
    <scope>NUCLEOTIDE SEQUENCE</scope>
    <source>
        <strain evidence="16">PL_HMW_Pooled</strain>
        <tissue evidence="16">Head</tissue>
    </source>
</reference>
<dbReference type="Pfam" id="PF00028">
    <property type="entry name" value="Cadherin"/>
    <property type="match status" value="2"/>
</dbReference>
<feature type="region of interest" description="Disordered" evidence="12">
    <location>
        <begin position="1163"/>
        <end position="1246"/>
    </location>
</feature>
<evidence type="ECO:0000256" key="14">
    <source>
        <dbReference type="SAM" id="SignalP"/>
    </source>
</evidence>
<evidence type="ECO:0000256" key="9">
    <source>
        <dbReference type="ARBA" id="ARBA00023136"/>
    </source>
</evidence>
<evidence type="ECO:0000256" key="6">
    <source>
        <dbReference type="ARBA" id="ARBA00022837"/>
    </source>
</evidence>
<keyword evidence="9 13" id="KW-0472">Membrane</keyword>
<dbReference type="GO" id="GO:0005509">
    <property type="term" value="F:calcium ion binding"/>
    <property type="evidence" value="ECO:0007669"/>
    <property type="project" value="UniProtKB-UniRule"/>
</dbReference>
<proteinExistence type="predicted"/>
<dbReference type="GO" id="GO:0007043">
    <property type="term" value="P:cell-cell junction assembly"/>
    <property type="evidence" value="ECO:0007669"/>
    <property type="project" value="TreeGrafter"/>
</dbReference>
<feature type="signal peptide" evidence="14">
    <location>
        <begin position="1"/>
        <end position="22"/>
    </location>
</feature>
<dbReference type="GO" id="GO:0016477">
    <property type="term" value="P:cell migration"/>
    <property type="evidence" value="ECO:0007669"/>
    <property type="project" value="TreeGrafter"/>
</dbReference>
<keyword evidence="4 14" id="KW-0732">Signal</keyword>
<evidence type="ECO:0000256" key="12">
    <source>
        <dbReference type="SAM" id="MobiDB-lite"/>
    </source>
</evidence>
<dbReference type="GO" id="GO:0007156">
    <property type="term" value="P:homophilic cell adhesion via plasma membrane adhesion molecules"/>
    <property type="evidence" value="ECO:0007669"/>
    <property type="project" value="InterPro"/>
</dbReference>
<feature type="domain" description="Cadherin" evidence="15">
    <location>
        <begin position="156"/>
        <end position="257"/>
    </location>
</feature>
<evidence type="ECO:0000256" key="13">
    <source>
        <dbReference type="SAM" id="Phobius"/>
    </source>
</evidence>
<evidence type="ECO:0000256" key="7">
    <source>
        <dbReference type="ARBA" id="ARBA00022889"/>
    </source>
</evidence>
<comment type="caution">
    <text evidence="16">The sequence shown here is derived from an EMBL/GenBank/DDBJ whole genome shotgun (WGS) entry which is preliminary data.</text>
</comment>
<dbReference type="GO" id="GO:0016342">
    <property type="term" value="C:catenin complex"/>
    <property type="evidence" value="ECO:0007669"/>
    <property type="project" value="TreeGrafter"/>
</dbReference>
<feature type="region of interest" description="Disordered" evidence="12">
    <location>
        <begin position="1090"/>
        <end position="1114"/>
    </location>
</feature>
<feature type="domain" description="Cadherin" evidence="15">
    <location>
        <begin position="600"/>
        <end position="715"/>
    </location>
</feature>
<dbReference type="SUPFAM" id="SSF49313">
    <property type="entry name" value="Cadherin-like"/>
    <property type="match status" value="5"/>
</dbReference>
<dbReference type="FunFam" id="2.60.40.60:FF:000098">
    <property type="entry name" value="cadherin-23 isoform X1"/>
    <property type="match status" value="1"/>
</dbReference>
<evidence type="ECO:0000256" key="5">
    <source>
        <dbReference type="ARBA" id="ARBA00022737"/>
    </source>
</evidence>
<feature type="compositionally biased region" description="Low complexity" evidence="12">
    <location>
        <begin position="1090"/>
        <end position="1112"/>
    </location>
</feature>
<feature type="compositionally biased region" description="Low complexity" evidence="12">
    <location>
        <begin position="1570"/>
        <end position="1583"/>
    </location>
</feature>
<evidence type="ECO:0000313" key="17">
    <source>
        <dbReference type="Proteomes" id="UP001219518"/>
    </source>
</evidence>
<dbReference type="InterPro" id="IPR015919">
    <property type="entry name" value="Cadherin-like_sf"/>
</dbReference>
<feature type="transmembrane region" description="Helical" evidence="13">
    <location>
        <begin position="796"/>
        <end position="828"/>
    </location>
</feature>
<keyword evidence="6 11" id="KW-0106">Calcium</keyword>
<evidence type="ECO:0000313" key="16">
    <source>
        <dbReference type="EMBL" id="KAK3930736.1"/>
    </source>
</evidence>
<feature type="region of interest" description="Disordered" evidence="12">
    <location>
        <begin position="967"/>
        <end position="1029"/>
    </location>
</feature>
<dbReference type="GO" id="GO:0045296">
    <property type="term" value="F:cadherin binding"/>
    <property type="evidence" value="ECO:0007669"/>
    <property type="project" value="TreeGrafter"/>
</dbReference>
<feature type="compositionally biased region" description="Gly residues" evidence="12">
    <location>
        <begin position="1501"/>
        <end position="1511"/>
    </location>
</feature>
<feature type="region of interest" description="Disordered" evidence="12">
    <location>
        <begin position="871"/>
        <end position="892"/>
    </location>
</feature>
<feature type="region of interest" description="Disordered" evidence="12">
    <location>
        <begin position="1317"/>
        <end position="1361"/>
    </location>
</feature>
<feature type="compositionally biased region" description="Basic and acidic residues" evidence="12">
    <location>
        <begin position="1448"/>
        <end position="1462"/>
    </location>
</feature>
<comment type="function">
    <text evidence="10">Cadherins are calcium-dependent cell adhesion proteins. They preferentially interact with themselves in a homophilic manner in connecting cells.</text>
</comment>
<evidence type="ECO:0000256" key="1">
    <source>
        <dbReference type="ARBA" id="ARBA00004251"/>
    </source>
</evidence>
<dbReference type="PRINTS" id="PR00205">
    <property type="entry name" value="CADHERIN"/>
</dbReference>
<dbReference type="PROSITE" id="PS00232">
    <property type="entry name" value="CADHERIN_1"/>
    <property type="match status" value="1"/>
</dbReference>
<feature type="compositionally biased region" description="Basic and acidic residues" evidence="12">
    <location>
        <begin position="1008"/>
        <end position="1021"/>
    </location>
</feature>
<dbReference type="CDD" id="cd11304">
    <property type="entry name" value="Cadherin_repeat"/>
    <property type="match status" value="5"/>
</dbReference>
<dbReference type="FunFam" id="2.60.40.60:FF:000295">
    <property type="entry name" value="Cadherin 86C, isoform E"/>
    <property type="match status" value="1"/>
</dbReference>
<dbReference type="GO" id="GO:0008013">
    <property type="term" value="F:beta-catenin binding"/>
    <property type="evidence" value="ECO:0007669"/>
    <property type="project" value="TreeGrafter"/>
</dbReference>
<feature type="chain" id="PRO_5042188412" evidence="14">
    <location>
        <begin position="23"/>
        <end position="1782"/>
    </location>
</feature>
<feature type="compositionally biased region" description="Basic and acidic residues" evidence="12">
    <location>
        <begin position="1544"/>
        <end position="1563"/>
    </location>
</feature>
<keyword evidence="3 13" id="KW-0812">Transmembrane</keyword>
<keyword evidence="7" id="KW-0130">Cell adhesion</keyword>
<dbReference type="GO" id="GO:0005912">
    <property type="term" value="C:adherens junction"/>
    <property type="evidence" value="ECO:0007669"/>
    <property type="project" value="TreeGrafter"/>
</dbReference>
<sequence>MVLRPWLLVLLPLLTGPGPALANYPLFDVATRMRVLLVPRDAAVGAVIYRLRATDSDFDYPLHFDVGGDGAGAHAAQVSVVRVENLPCTRNMSYCQANVVLARRLDPGRVYDVRLRVRDARGDATAIDAIVQLSNSTTPVDATFPRRPTLIMVPEDTRPGTELDYVIVRKNPRNSRHAIVELWGSPLFTLAQRLSSRTETNASIILAGPLDYETQAMYTLDLYALDPFVEPGQDTRNIAGFQVAVVVVDVQDTPPEFIEAPPVTQLSPTLQVGDEVVRVRAEDGDKGKPRQIRYGLVSEGSPFTTFFTVDERTGSVSLARPLPELTAIARPQQPILLTVMAEEVRTNVAEPAAMASTVTLALLLGPAANSPPYFDHPSYVSRIAENSPQGAPLVFGEPYTTVVRDDDMGKNGVFSLSLENNNGTFEVLPGVAEQRATFVLHVRSAQLLDYEINKVLSFKVVARELTPDSALSATADVMVFVDDVNDNPPRFLEDEYRATIPENVTAGTRLVQVQATDVDTGEFGHVRYTAILGRVNGSLALDPETGVITITKDKHDFDREVAAEFRVDVEARDENGAGLRSTVPLLIRVLDVNDETPHFVREPYELILAPDRASFSSPVFLQATDADAEPPNNQVRYEILSGNRGDHFALDRETGELTVRTPVGARESVITINVRAYDLGVPLRWTHGIVRVYPPETRARTMVFIVPGANPDPRSTEETLSSLTGGSVTIKDIKPYDGDDLPGSPPGPKSQVTATVLYNSQAIIDVASLEKRLKGNRTAIMIGDPVKEYRADSSGVLFWVLIFFAILFAVALLAALLCCFCHGCPYYIGHRRKGSRVHSAEDVHLVVHEQAPGAEKGVQAGYVSRRQEAWSASGSGRGGGGGGRSGPVESSVPAPRLVLEPASLHGSLRGSLRGSRPGSARSLRHQPIKMIALDAGALQSHQALYVEDVDGGEYRVLDPARILVAHRDPGRAHVHQTSPSPARSRVSPGRGHPGHHLPGHPADDPDTDSLRRHERDRGSDRADDDDYNGRAARQPLFLREGGAEILRLVTQGGGVGAGAGTGAGAGAEEDHIHQQGELRPYTHVEDMHLQLQQQQQQQPQMQHQQQHHQQQQHGKEIIMRRFMEDQEQQASDGLNSSYHDMLLGQDTQSLPPGHLQTAAIATQTDVDSSTQTEPLHLLRPPRREVRSDNDSLSSLSDDDLDERQARGSRRSRRGHGGAYSDREEEYREGAGAGSRRRAAYRRSQHRYRRYRRRKDLLRHNIKTPILEENESSFEAADLARRSRVPHVDQVSQTDSHAQVQVNSFELEPVKSLVSVSVGRGGSEEDGAGTGTTPPERDSEEGGAPDSLDADSLDGQRDMEAEQAALAVAERAHPASYLDSGYFDMAALSAVKDAVAEAVRELVGDKPVSSRSPSRSPNGPAGLSPQHSPGPDHLQVVDHRPSSTSRPSRSRDGEPGSRGRAESEGPGSRTGLGADLEAGTGNEDAVVARGRSRSTDARPVGGEAGAGTGAGPGAHRVHGSTKLDTKGAQQRYVRGETYMSHYKKKREERERERQKAQQDGDVLRRPRPAGRRAAQGAEGAQAAAVHAPTPSTASAPREPPQPQRPTPRTNRATEARRARAVDTIRRLDAEASSKEAEERQRLKGEQTARKTYIDQPRPHIDDVGRSAIFQDTGRRIPLNEVARRVSDEDTIRRLHEEGVLSVIGPPPVSAAPAPNAAADASHKGVPFDDDLDSGIVMSRIGIGGGGAGRKRNQQLTEKRSIFTIAYDEMHTQHIRADSTTPPH</sequence>
<dbReference type="GO" id="GO:0016339">
    <property type="term" value="P:calcium-dependent cell-cell adhesion via plasma membrane cell adhesion molecules"/>
    <property type="evidence" value="ECO:0007669"/>
    <property type="project" value="TreeGrafter"/>
</dbReference>
<organism evidence="16 17">
    <name type="scientific">Frankliniella fusca</name>
    <dbReference type="NCBI Taxonomy" id="407009"/>
    <lineage>
        <taxon>Eukaryota</taxon>
        <taxon>Metazoa</taxon>
        <taxon>Ecdysozoa</taxon>
        <taxon>Arthropoda</taxon>
        <taxon>Hexapoda</taxon>
        <taxon>Insecta</taxon>
        <taxon>Pterygota</taxon>
        <taxon>Neoptera</taxon>
        <taxon>Paraneoptera</taxon>
        <taxon>Thysanoptera</taxon>
        <taxon>Terebrantia</taxon>
        <taxon>Thripoidea</taxon>
        <taxon>Thripidae</taxon>
        <taxon>Frankliniella</taxon>
    </lineage>
</organism>
<dbReference type="EMBL" id="JAHWGI010001412">
    <property type="protein sequence ID" value="KAK3930736.1"/>
    <property type="molecule type" value="Genomic_DNA"/>
</dbReference>
<dbReference type="InterPro" id="IPR002126">
    <property type="entry name" value="Cadherin-like_dom"/>
</dbReference>
<comment type="subcellular location">
    <subcellularLocation>
        <location evidence="1">Cell membrane</location>
        <topology evidence="1">Single-pass type I membrane protein</topology>
    </subcellularLocation>
</comment>
<dbReference type="GO" id="GO:0034332">
    <property type="term" value="P:adherens junction organization"/>
    <property type="evidence" value="ECO:0007669"/>
    <property type="project" value="TreeGrafter"/>
</dbReference>
<feature type="compositionally biased region" description="Basic residues" evidence="12">
    <location>
        <begin position="1234"/>
        <end position="1246"/>
    </location>
</feature>
<evidence type="ECO:0000256" key="4">
    <source>
        <dbReference type="ARBA" id="ARBA00022729"/>
    </source>
</evidence>
<evidence type="ECO:0000256" key="2">
    <source>
        <dbReference type="ARBA" id="ARBA00022475"/>
    </source>
</evidence>
<accession>A0AAE1I255</accession>
<dbReference type="PROSITE" id="PS50268">
    <property type="entry name" value="CADHERIN_2"/>
    <property type="match status" value="5"/>
</dbReference>
<feature type="domain" description="Cadherin" evidence="15">
    <location>
        <begin position="492"/>
        <end position="599"/>
    </location>
</feature>
<feature type="compositionally biased region" description="Gly residues" evidence="12">
    <location>
        <begin position="875"/>
        <end position="885"/>
    </location>
</feature>
<dbReference type="SMART" id="SM00112">
    <property type="entry name" value="CA"/>
    <property type="match status" value="5"/>
</dbReference>
<name>A0AAE1I255_9NEOP</name>